<dbReference type="InterPro" id="IPR006094">
    <property type="entry name" value="Oxid_FAD_bind_N"/>
</dbReference>
<dbReference type="SUPFAM" id="SSF55103">
    <property type="entry name" value="FAD-linked oxidases, C-terminal domain"/>
    <property type="match status" value="1"/>
</dbReference>
<evidence type="ECO:0000259" key="4">
    <source>
        <dbReference type="PROSITE" id="PS51387"/>
    </source>
</evidence>
<dbReference type="InterPro" id="IPR016166">
    <property type="entry name" value="FAD-bd_PCMH"/>
</dbReference>
<proteinExistence type="inferred from homology"/>
<dbReference type="Pfam" id="PF02913">
    <property type="entry name" value="FAD-oxidase_C"/>
    <property type="match status" value="1"/>
</dbReference>
<comment type="caution">
    <text evidence="5">The sequence shown here is derived from an EMBL/GenBank/DDBJ whole genome shotgun (WGS) entry which is preliminary data.</text>
</comment>
<dbReference type="PANTHER" id="PTHR43716">
    <property type="entry name" value="D-2-HYDROXYGLUTARATE DEHYDROGENASE, MITOCHONDRIAL"/>
    <property type="match status" value="1"/>
</dbReference>
<sequence length="470" mass="49814">MLADTATIVARLTEFLGPDSVVADPVQMGSYLNEPRKRFHEKAAAVALPRSVAEVQALTRFAFEHGVALIPQGGNTGLVGAQVPLRGDEVIVSLARINALREIDAAAGHMTVEAGMILEEAHRIAEAEGAMFPLWIASQGSARIGGVLSSNAGGVNVLAYGNARELCLGVEAVLADGRLYKGLNALKKDNTGYDLKDLLIGAEGTLGIITAATLKIFPLPAVYETAIVNLASPEAALELFYTMRERAGMRLNAFELVPLIGLDMQMRHGMLDKDPTAGPSPWYALIEISQPKGAKGGLLQAGLEAAFEAQLIDNAVVAESLADRTRMWAFREQMSEVQSREGASIKHDVSVPIAAIPRLIAEGSEAAEALVAGIRAVPFGHMGDGNIHFNFSQPVGADGKTFMAGAQPVHDAVYEVVLRLGGSVSAEHGIGQLKTALLKQVKDPVALEMMRAIKQALDPRGILNPGKMLD</sequence>
<evidence type="ECO:0000256" key="2">
    <source>
        <dbReference type="ARBA" id="ARBA00022630"/>
    </source>
</evidence>
<protein>
    <submittedName>
        <fullName evidence="5">D-2-hydroxyacid dehydrogenase</fullName>
    </submittedName>
</protein>
<dbReference type="PROSITE" id="PS51387">
    <property type="entry name" value="FAD_PCMH"/>
    <property type="match status" value="1"/>
</dbReference>
<evidence type="ECO:0000313" key="6">
    <source>
        <dbReference type="Proteomes" id="UP001156691"/>
    </source>
</evidence>
<dbReference type="InterPro" id="IPR051264">
    <property type="entry name" value="FAD-oxidored/transferase_4"/>
</dbReference>
<dbReference type="PANTHER" id="PTHR43716:SF2">
    <property type="entry name" value="BLL6224 PROTEIN"/>
    <property type="match status" value="1"/>
</dbReference>
<dbReference type="Pfam" id="PF01565">
    <property type="entry name" value="FAD_binding_4"/>
    <property type="match status" value="1"/>
</dbReference>
<name>A0ABQ5W581_9HYPH</name>
<dbReference type="EMBL" id="BSNS01000011">
    <property type="protein sequence ID" value="GLQ54923.1"/>
    <property type="molecule type" value="Genomic_DNA"/>
</dbReference>
<keyword evidence="2" id="KW-0285">Flavoprotein</keyword>
<dbReference type="Gene3D" id="3.30.465.10">
    <property type="match status" value="1"/>
</dbReference>
<feature type="domain" description="FAD-binding PCMH-type" evidence="4">
    <location>
        <begin position="39"/>
        <end position="219"/>
    </location>
</feature>
<dbReference type="Gene3D" id="3.30.70.2190">
    <property type="match status" value="1"/>
</dbReference>
<dbReference type="InterPro" id="IPR016167">
    <property type="entry name" value="FAD-bd_PCMH_sub1"/>
</dbReference>
<dbReference type="Gene3D" id="3.30.70.2740">
    <property type="match status" value="1"/>
</dbReference>
<evidence type="ECO:0000256" key="1">
    <source>
        <dbReference type="ARBA" id="ARBA00008000"/>
    </source>
</evidence>
<keyword evidence="6" id="KW-1185">Reference proteome</keyword>
<dbReference type="SUPFAM" id="SSF56176">
    <property type="entry name" value="FAD-binding/transporter-associated domain-like"/>
    <property type="match status" value="1"/>
</dbReference>
<dbReference type="RefSeq" id="WP_379994543.1">
    <property type="nucleotide sequence ID" value="NZ_BSNS01000011.1"/>
</dbReference>
<organism evidence="5 6">
    <name type="scientific">Devosia nitrariae</name>
    <dbReference type="NCBI Taxonomy" id="2071872"/>
    <lineage>
        <taxon>Bacteria</taxon>
        <taxon>Pseudomonadati</taxon>
        <taxon>Pseudomonadota</taxon>
        <taxon>Alphaproteobacteria</taxon>
        <taxon>Hyphomicrobiales</taxon>
        <taxon>Devosiaceae</taxon>
        <taxon>Devosia</taxon>
    </lineage>
</organism>
<dbReference type="Proteomes" id="UP001156691">
    <property type="component" value="Unassembled WGS sequence"/>
</dbReference>
<dbReference type="InterPro" id="IPR016171">
    <property type="entry name" value="Vanillyl_alc_oxidase_C-sub2"/>
</dbReference>
<comment type="similarity">
    <text evidence="1">Belongs to the FAD-binding oxidoreductase/transferase type 4 family.</text>
</comment>
<dbReference type="Gene3D" id="3.30.43.10">
    <property type="entry name" value="Uridine Diphospho-n-acetylenolpyruvylglucosamine Reductase, domain 2"/>
    <property type="match status" value="1"/>
</dbReference>
<dbReference type="InterPro" id="IPR036318">
    <property type="entry name" value="FAD-bd_PCMH-like_sf"/>
</dbReference>
<dbReference type="InterPro" id="IPR004113">
    <property type="entry name" value="FAD-bd_oxidored_4_C"/>
</dbReference>
<gene>
    <name evidence="5" type="ORF">GCM10010862_21820</name>
</gene>
<evidence type="ECO:0000256" key="3">
    <source>
        <dbReference type="ARBA" id="ARBA00022827"/>
    </source>
</evidence>
<accession>A0ABQ5W581</accession>
<reference evidence="6" key="1">
    <citation type="journal article" date="2019" name="Int. J. Syst. Evol. Microbiol.">
        <title>The Global Catalogue of Microorganisms (GCM) 10K type strain sequencing project: providing services to taxonomists for standard genome sequencing and annotation.</title>
        <authorList>
            <consortium name="The Broad Institute Genomics Platform"/>
            <consortium name="The Broad Institute Genome Sequencing Center for Infectious Disease"/>
            <person name="Wu L."/>
            <person name="Ma J."/>
        </authorList>
    </citation>
    <scope>NUCLEOTIDE SEQUENCE [LARGE SCALE GENOMIC DNA]</scope>
    <source>
        <strain evidence="6">NBRC 112416</strain>
    </source>
</reference>
<dbReference type="InterPro" id="IPR016164">
    <property type="entry name" value="FAD-linked_Oxase-like_C"/>
</dbReference>
<dbReference type="InterPro" id="IPR016169">
    <property type="entry name" value="FAD-bd_PCMH_sub2"/>
</dbReference>
<dbReference type="Gene3D" id="1.10.45.10">
    <property type="entry name" value="Vanillyl-alcohol Oxidase, Chain A, domain 4"/>
    <property type="match status" value="1"/>
</dbReference>
<keyword evidence="3" id="KW-0274">FAD</keyword>
<evidence type="ECO:0000313" key="5">
    <source>
        <dbReference type="EMBL" id="GLQ54923.1"/>
    </source>
</evidence>